<dbReference type="Pfam" id="PF08327">
    <property type="entry name" value="AHSA1"/>
    <property type="match status" value="1"/>
</dbReference>
<name>A0A511FDH0_9CELL</name>
<dbReference type="CDD" id="cd08899">
    <property type="entry name" value="SRPBCC_CalC_Aha1-like_6"/>
    <property type="match status" value="1"/>
</dbReference>
<feature type="domain" description="Activator of Hsp90 ATPase homologue 1/2-like C-terminal" evidence="2">
    <location>
        <begin position="25"/>
        <end position="138"/>
    </location>
</feature>
<dbReference type="EMBL" id="JACHDN010000001">
    <property type="protein sequence ID" value="MBB5472993.1"/>
    <property type="molecule type" value="Genomic_DNA"/>
</dbReference>
<accession>A0A511FDH0</accession>
<dbReference type="OrthoDB" id="8117292at2"/>
<dbReference type="SUPFAM" id="SSF55961">
    <property type="entry name" value="Bet v1-like"/>
    <property type="match status" value="1"/>
</dbReference>
<sequence>MSARPTGRCERRDGVDLLVLERDLDLPVQEVWAAVTDPGRLARWFGTWDGDPASGRVRVRMTAEGEDVEAAEWEVRACEPPHRVALHSADAYGVWDVELTVAPAGAGARLTFAQVVHDPAALENIGPGWDWYLDRLVAAETGGDPGALDWDAYYPALAAHYRAVASTLDR</sequence>
<evidence type="ECO:0000313" key="4">
    <source>
        <dbReference type="EMBL" id="MBB5472993.1"/>
    </source>
</evidence>
<keyword evidence="5" id="KW-1185">Reference proteome</keyword>
<dbReference type="EMBL" id="BJVQ01000008">
    <property type="protein sequence ID" value="GEL45868.1"/>
    <property type="molecule type" value="Genomic_DNA"/>
</dbReference>
<evidence type="ECO:0000313" key="5">
    <source>
        <dbReference type="Proteomes" id="UP000321723"/>
    </source>
</evidence>
<proteinExistence type="inferred from homology"/>
<dbReference type="Proteomes" id="UP000321723">
    <property type="component" value="Unassembled WGS sequence"/>
</dbReference>
<reference evidence="3 5" key="1">
    <citation type="submission" date="2019-07" db="EMBL/GenBank/DDBJ databases">
        <title>Whole genome shotgun sequence of Cellulomonas hominis NBRC 16055.</title>
        <authorList>
            <person name="Hosoyama A."/>
            <person name="Uohara A."/>
            <person name="Ohji S."/>
            <person name="Ichikawa N."/>
        </authorList>
    </citation>
    <scope>NUCLEOTIDE SEQUENCE [LARGE SCALE GENOMIC DNA]</scope>
    <source>
        <strain evidence="3 5">NBRC 16055</strain>
    </source>
</reference>
<comment type="caution">
    <text evidence="3">The sequence shown here is derived from an EMBL/GenBank/DDBJ whole genome shotgun (WGS) entry which is preliminary data.</text>
</comment>
<dbReference type="Gene3D" id="3.30.530.20">
    <property type="match status" value="1"/>
</dbReference>
<organism evidence="3 5">
    <name type="scientific">Cellulomonas hominis</name>
    <dbReference type="NCBI Taxonomy" id="156981"/>
    <lineage>
        <taxon>Bacteria</taxon>
        <taxon>Bacillati</taxon>
        <taxon>Actinomycetota</taxon>
        <taxon>Actinomycetes</taxon>
        <taxon>Micrococcales</taxon>
        <taxon>Cellulomonadaceae</taxon>
        <taxon>Cellulomonas</taxon>
    </lineage>
</organism>
<dbReference type="InterPro" id="IPR023393">
    <property type="entry name" value="START-like_dom_sf"/>
</dbReference>
<dbReference type="Proteomes" id="UP000564629">
    <property type="component" value="Unassembled WGS sequence"/>
</dbReference>
<evidence type="ECO:0000313" key="6">
    <source>
        <dbReference type="Proteomes" id="UP000564629"/>
    </source>
</evidence>
<comment type="similarity">
    <text evidence="1">Belongs to the AHA1 family.</text>
</comment>
<gene>
    <name evidence="3" type="ORF">CHO01_09840</name>
    <name evidence="4" type="ORF">HNR08_001729</name>
</gene>
<protein>
    <submittedName>
        <fullName evidence="4">Uncharacterized protein YndB with AHSA1/START domain</fullName>
    </submittedName>
</protein>
<dbReference type="RefSeq" id="WP_146834453.1">
    <property type="nucleotide sequence ID" value="NZ_BJVQ01000008.1"/>
</dbReference>
<dbReference type="InterPro" id="IPR013538">
    <property type="entry name" value="ASHA1/2-like_C"/>
</dbReference>
<evidence type="ECO:0000256" key="1">
    <source>
        <dbReference type="ARBA" id="ARBA00006817"/>
    </source>
</evidence>
<dbReference type="AlphaFoldDB" id="A0A511FDH0"/>
<evidence type="ECO:0000313" key="3">
    <source>
        <dbReference type="EMBL" id="GEL45868.1"/>
    </source>
</evidence>
<reference evidence="4 6" key="2">
    <citation type="submission" date="2020-08" db="EMBL/GenBank/DDBJ databases">
        <title>Sequencing the genomes of 1000 actinobacteria strains.</title>
        <authorList>
            <person name="Klenk H.-P."/>
        </authorList>
    </citation>
    <scope>NUCLEOTIDE SEQUENCE [LARGE SCALE GENOMIC DNA]</scope>
    <source>
        <strain evidence="4 6">DSM 9581</strain>
    </source>
</reference>
<evidence type="ECO:0000259" key="2">
    <source>
        <dbReference type="Pfam" id="PF08327"/>
    </source>
</evidence>